<dbReference type="PRINTS" id="PR01036">
    <property type="entry name" value="TCRTETB"/>
</dbReference>
<dbReference type="InterPro" id="IPR036259">
    <property type="entry name" value="MFS_trans_sf"/>
</dbReference>
<evidence type="ECO:0000259" key="10">
    <source>
        <dbReference type="PROSITE" id="PS50850"/>
    </source>
</evidence>
<dbReference type="Gene3D" id="1.20.1720.10">
    <property type="entry name" value="Multidrug resistance protein D"/>
    <property type="match status" value="1"/>
</dbReference>
<protein>
    <submittedName>
        <fullName evidence="11">MFS transporter</fullName>
    </submittedName>
</protein>
<feature type="transmembrane region" description="Helical" evidence="9">
    <location>
        <begin position="280"/>
        <end position="304"/>
    </location>
</feature>
<feature type="transmembrane region" description="Helical" evidence="9">
    <location>
        <begin position="406"/>
        <end position="432"/>
    </location>
</feature>
<evidence type="ECO:0000256" key="8">
    <source>
        <dbReference type="SAM" id="MobiDB-lite"/>
    </source>
</evidence>
<dbReference type="InterPro" id="IPR004638">
    <property type="entry name" value="EmrB-like"/>
</dbReference>
<dbReference type="CDD" id="cd17321">
    <property type="entry name" value="MFS_MMR_MDR_like"/>
    <property type="match status" value="1"/>
</dbReference>
<dbReference type="RefSeq" id="WP_194045920.1">
    <property type="nucleotide sequence ID" value="NZ_CP063373.1"/>
</dbReference>
<dbReference type="PANTHER" id="PTHR42718:SF46">
    <property type="entry name" value="BLR6921 PROTEIN"/>
    <property type="match status" value="1"/>
</dbReference>
<reference evidence="11 12" key="1">
    <citation type="submission" date="2020-10" db="EMBL/GenBank/DDBJ databases">
        <title>Streptomyces ferrugineus complate genome analysis.</title>
        <authorList>
            <person name="Anwar N."/>
        </authorList>
    </citation>
    <scope>NUCLEOTIDE SEQUENCE [LARGE SCALE GENOMIC DNA]</scope>
    <source>
        <strain evidence="11 12">CCTCC AA2014009</strain>
    </source>
</reference>
<evidence type="ECO:0000256" key="5">
    <source>
        <dbReference type="ARBA" id="ARBA00022989"/>
    </source>
</evidence>
<dbReference type="InterPro" id="IPR005829">
    <property type="entry name" value="Sugar_transporter_CS"/>
</dbReference>
<name>A0A7M2SPT9_9ACTN</name>
<feature type="transmembrane region" description="Helical" evidence="9">
    <location>
        <begin position="452"/>
        <end position="471"/>
    </location>
</feature>
<feature type="transmembrane region" description="Helical" evidence="9">
    <location>
        <begin position="115"/>
        <end position="138"/>
    </location>
</feature>
<feature type="region of interest" description="Disordered" evidence="8">
    <location>
        <begin position="475"/>
        <end position="508"/>
    </location>
</feature>
<dbReference type="KEGG" id="sfeu:IM697_07655"/>
<gene>
    <name evidence="11" type="ORF">IM697_07655</name>
</gene>
<organism evidence="11 12">
    <name type="scientific">Streptomyces ferrugineus</name>
    <dbReference type="NCBI Taxonomy" id="1413221"/>
    <lineage>
        <taxon>Bacteria</taxon>
        <taxon>Bacillati</taxon>
        <taxon>Actinomycetota</taxon>
        <taxon>Actinomycetes</taxon>
        <taxon>Kitasatosporales</taxon>
        <taxon>Streptomycetaceae</taxon>
        <taxon>Streptomyces</taxon>
    </lineage>
</organism>
<dbReference type="PANTHER" id="PTHR42718">
    <property type="entry name" value="MAJOR FACILITATOR SUPERFAMILY MULTIDRUG TRANSPORTER MFSC"/>
    <property type="match status" value="1"/>
</dbReference>
<feature type="transmembrane region" description="Helical" evidence="9">
    <location>
        <begin position="91"/>
        <end position="109"/>
    </location>
</feature>
<evidence type="ECO:0000256" key="9">
    <source>
        <dbReference type="SAM" id="Phobius"/>
    </source>
</evidence>
<sequence>MAPTASEPPVSEPPFLATRRGVFTLLLLCAVQFLDIVDSSIVNVALPSIRHDLGFSQQNLQWVISGYVLTFGGFLLLGGRAADLLGRRRMLVAGTSLFAVCSLVGGLAPDSGTLIGARIVQGIGAAMMAPAGLSILTTTFTEGRERAKALGVWGAVSGLAAATGVFLGGVLSEGPGWRWVLFVNIPVCAYVLVAAFRLIPGERRPARPATFDLPGAILVTGGMLLLVYALVRAPEVGWGNAHTIGELATAGILLAAFAFNERRARTPLFPFSILRIKGLAAADATQLIAFAGFISLFFFLTLYMQNVLGYSPIQAGSAYLPVTVGIGIAAGVSAQLIPRIGTRPVIVAGALVAAGGMYYLSRVPVDGSYLADLLPGLAVMSFGLGAIFTTVTAAANAGVPANKAGLAAGLLNTSLQIGAALGLAVFSAIATARTDDLLAAHTAPAEALTSGFQRAILATSLALLVASLIALGTTNTRSQEPPTASEPGPATAARRAPATAGTEPESVE</sequence>
<feature type="transmembrane region" description="Helical" evidence="9">
    <location>
        <begin position="316"/>
        <end position="337"/>
    </location>
</feature>
<dbReference type="SUPFAM" id="SSF103473">
    <property type="entry name" value="MFS general substrate transporter"/>
    <property type="match status" value="1"/>
</dbReference>
<feature type="transmembrane region" description="Helical" evidence="9">
    <location>
        <begin position="237"/>
        <end position="259"/>
    </location>
</feature>
<keyword evidence="6 9" id="KW-0472">Membrane</keyword>
<feature type="compositionally biased region" description="Low complexity" evidence="8">
    <location>
        <begin position="486"/>
        <end position="508"/>
    </location>
</feature>
<keyword evidence="2" id="KW-0813">Transport</keyword>
<evidence type="ECO:0000256" key="4">
    <source>
        <dbReference type="ARBA" id="ARBA00022692"/>
    </source>
</evidence>
<dbReference type="Gene3D" id="1.20.1250.20">
    <property type="entry name" value="MFS general substrate transporter like domains"/>
    <property type="match status" value="1"/>
</dbReference>
<feature type="transmembrane region" description="Helical" evidence="9">
    <location>
        <begin position="62"/>
        <end position="79"/>
    </location>
</feature>
<keyword evidence="5 9" id="KW-1133">Transmembrane helix</keyword>
<dbReference type="PROSITE" id="PS50850">
    <property type="entry name" value="MFS"/>
    <property type="match status" value="1"/>
</dbReference>
<accession>A0A7M2SPT9</accession>
<evidence type="ECO:0000256" key="6">
    <source>
        <dbReference type="ARBA" id="ARBA00023136"/>
    </source>
</evidence>
<keyword evidence="7" id="KW-0046">Antibiotic resistance</keyword>
<evidence type="ECO:0000256" key="1">
    <source>
        <dbReference type="ARBA" id="ARBA00004651"/>
    </source>
</evidence>
<dbReference type="GO" id="GO:0022857">
    <property type="term" value="F:transmembrane transporter activity"/>
    <property type="evidence" value="ECO:0007669"/>
    <property type="project" value="InterPro"/>
</dbReference>
<evidence type="ECO:0000256" key="3">
    <source>
        <dbReference type="ARBA" id="ARBA00022475"/>
    </source>
</evidence>
<dbReference type="PROSITE" id="PS00216">
    <property type="entry name" value="SUGAR_TRANSPORT_1"/>
    <property type="match status" value="1"/>
</dbReference>
<dbReference type="NCBIfam" id="TIGR00711">
    <property type="entry name" value="efflux_EmrB"/>
    <property type="match status" value="1"/>
</dbReference>
<evidence type="ECO:0000256" key="2">
    <source>
        <dbReference type="ARBA" id="ARBA00022448"/>
    </source>
</evidence>
<dbReference type="GO" id="GO:0046677">
    <property type="term" value="P:response to antibiotic"/>
    <property type="evidence" value="ECO:0007669"/>
    <property type="project" value="UniProtKB-KW"/>
</dbReference>
<feature type="transmembrane region" description="Helical" evidence="9">
    <location>
        <begin position="373"/>
        <end position="394"/>
    </location>
</feature>
<keyword evidence="3" id="KW-1003">Cell membrane</keyword>
<dbReference type="Pfam" id="PF07690">
    <property type="entry name" value="MFS_1"/>
    <property type="match status" value="1"/>
</dbReference>
<keyword evidence="12" id="KW-1185">Reference proteome</keyword>
<feature type="transmembrane region" description="Helical" evidence="9">
    <location>
        <begin position="344"/>
        <end position="361"/>
    </location>
</feature>
<proteinExistence type="predicted"/>
<dbReference type="GO" id="GO:0005886">
    <property type="term" value="C:plasma membrane"/>
    <property type="evidence" value="ECO:0007669"/>
    <property type="project" value="UniProtKB-SubCell"/>
</dbReference>
<evidence type="ECO:0000256" key="7">
    <source>
        <dbReference type="ARBA" id="ARBA00023251"/>
    </source>
</evidence>
<keyword evidence="4 9" id="KW-0812">Transmembrane</keyword>
<dbReference type="EMBL" id="CP063373">
    <property type="protein sequence ID" value="QOV38254.1"/>
    <property type="molecule type" value="Genomic_DNA"/>
</dbReference>
<dbReference type="Proteomes" id="UP000594205">
    <property type="component" value="Chromosome"/>
</dbReference>
<feature type="transmembrane region" description="Helical" evidence="9">
    <location>
        <begin position="150"/>
        <end position="171"/>
    </location>
</feature>
<feature type="transmembrane region" description="Helical" evidence="9">
    <location>
        <begin position="177"/>
        <end position="199"/>
    </location>
</feature>
<evidence type="ECO:0000313" key="12">
    <source>
        <dbReference type="Proteomes" id="UP000594205"/>
    </source>
</evidence>
<dbReference type="InterPro" id="IPR011701">
    <property type="entry name" value="MFS"/>
</dbReference>
<feature type="domain" description="Major facilitator superfamily (MFS) profile" evidence="10">
    <location>
        <begin position="24"/>
        <end position="478"/>
    </location>
</feature>
<dbReference type="AlphaFoldDB" id="A0A7M2SPT9"/>
<feature type="transmembrane region" description="Helical" evidence="9">
    <location>
        <begin position="211"/>
        <end position="231"/>
    </location>
</feature>
<dbReference type="InterPro" id="IPR020846">
    <property type="entry name" value="MFS_dom"/>
</dbReference>
<evidence type="ECO:0000313" key="11">
    <source>
        <dbReference type="EMBL" id="QOV38254.1"/>
    </source>
</evidence>
<comment type="subcellular location">
    <subcellularLocation>
        <location evidence="1">Cell membrane</location>
        <topology evidence="1">Multi-pass membrane protein</topology>
    </subcellularLocation>
</comment>